<protein>
    <recommendedName>
        <fullName evidence="3">Secreted protein</fullName>
    </recommendedName>
</protein>
<proteinExistence type="predicted"/>
<dbReference type="Proteomes" id="UP001211005">
    <property type="component" value="Chromosome"/>
</dbReference>
<dbReference type="EMBL" id="CP114767">
    <property type="protein sequence ID" value="WBA40539.1"/>
    <property type="molecule type" value="Genomic_DNA"/>
</dbReference>
<evidence type="ECO:0000313" key="1">
    <source>
        <dbReference type="EMBL" id="WBA40539.1"/>
    </source>
</evidence>
<keyword evidence="2" id="KW-1185">Reference proteome</keyword>
<evidence type="ECO:0000313" key="2">
    <source>
        <dbReference type="Proteomes" id="UP001211005"/>
    </source>
</evidence>
<sequence length="128" mass="13951">MLRSVLIWLLLLNYLLVVGAGLVGRPEPAPQRATAYVHSADCQQRHYLQIDCFDHCNGEQYATRKPGASETPLHFLSNLKGLDVHCLAAAEPASVAVFIYAPKPQAPRLRPAAPAGFGKQPYAPPRHG</sequence>
<evidence type="ECO:0008006" key="3">
    <source>
        <dbReference type="Google" id="ProtNLM"/>
    </source>
</evidence>
<gene>
    <name evidence="1" type="ORF">O3303_11935</name>
</gene>
<organism evidence="1 2">
    <name type="scientific">Hymenobacter canadensis</name>
    <dbReference type="NCBI Taxonomy" id="2999067"/>
    <lineage>
        <taxon>Bacteria</taxon>
        <taxon>Pseudomonadati</taxon>
        <taxon>Bacteroidota</taxon>
        <taxon>Cytophagia</taxon>
        <taxon>Cytophagales</taxon>
        <taxon>Hymenobacteraceae</taxon>
        <taxon>Hymenobacter</taxon>
    </lineage>
</organism>
<accession>A0ABY7LLS9</accession>
<name>A0ABY7LLS9_9BACT</name>
<dbReference type="RefSeq" id="WP_269558643.1">
    <property type="nucleotide sequence ID" value="NZ_CP114767.1"/>
</dbReference>
<reference evidence="1 2" key="1">
    <citation type="submission" date="2022-12" db="EMBL/GenBank/DDBJ databases">
        <title>Hymenobacter canadensis sp. nov. isolated from lake water of the Cambridge Bay, Canada.</title>
        <authorList>
            <person name="Kim W.H."/>
            <person name="Lee Y.M."/>
        </authorList>
    </citation>
    <scope>NUCLEOTIDE SEQUENCE [LARGE SCALE GENOMIC DNA]</scope>
    <source>
        <strain evidence="1 2">PAMC 29467</strain>
    </source>
</reference>